<name>A0A4W5PGQ0_9TELE</name>
<dbReference type="STRING" id="62062.ENSHHUP00000059969"/>
<feature type="region of interest" description="Disordered" evidence="1">
    <location>
        <begin position="142"/>
        <end position="173"/>
    </location>
</feature>
<dbReference type="Proteomes" id="UP000314982">
    <property type="component" value="Unassembled WGS sequence"/>
</dbReference>
<dbReference type="GO" id="GO:0035861">
    <property type="term" value="C:site of double-strand break"/>
    <property type="evidence" value="ECO:0007669"/>
    <property type="project" value="TreeGrafter"/>
</dbReference>
<dbReference type="PANTHER" id="PTHR28586">
    <property type="entry name" value="PROTEIN PAXX"/>
    <property type="match status" value="1"/>
</dbReference>
<dbReference type="InterPro" id="IPR054134">
    <property type="entry name" value="PAXX_N"/>
</dbReference>
<proteinExistence type="predicted"/>
<dbReference type="GO" id="GO:0006303">
    <property type="term" value="P:double-strand break repair via nonhomologous end joining"/>
    <property type="evidence" value="ECO:0007669"/>
    <property type="project" value="InterPro"/>
</dbReference>
<dbReference type="Pfam" id="PF15384">
    <property type="entry name" value="PAXX"/>
    <property type="match status" value="1"/>
</dbReference>
<sequence length="262" mass="29362">MLPTPTQNMDGNRPLTQMSYCTVVDKKDQCKFICYTHTDSEMFNVGLTNASDVWSTDFTDETLNQFRQRFALKSTEDYIWKIRSACGSGTVSVSMQDSGAVLCVGTSPGDLSVTLSRLKQPEAKEKLRELLFRMADSLTRLDHTSPAPFSPGKSPHKRNTDFEPRRQPQSGQTLAVKKRLPGDSLINPGTRRCCTCLNPKGHPWSFILHGPWSKVVHYIGNIYNLLVVTYSHALVGPFAKRQINFCCFSVLFQKASSNRGCI</sequence>
<evidence type="ECO:0000256" key="1">
    <source>
        <dbReference type="SAM" id="MobiDB-lite"/>
    </source>
</evidence>
<reference evidence="2" key="3">
    <citation type="submission" date="2025-09" db="UniProtKB">
        <authorList>
            <consortium name="Ensembl"/>
        </authorList>
    </citation>
    <scope>IDENTIFICATION</scope>
</reference>
<dbReference type="InterPro" id="IPR027873">
    <property type="entry name" value="PAXX"/>
</dbReference>
<evidence type="ECO:0000313" key="2">
    <source>
        <dbReference type="Ensembl" id="ENSHHUP00000059969.1"/>
    </source>
</evidence>
<dbReference type="PANTHER" id="PTHR28586:SF1">
    <property type="entry name" value="PROTEIN PAXX"/>
    <property type="match status" value="1"/>
</dbReference>
<dbReference type="GO" id="GO:0005634">
    <property type="term" value="C:nucleus"/>
    <property type="evidence" value="ECO:0007669"/>
    <property type="project" value="TreeGrafter"/>
</dbReference>
<dbReference type="CDD" id="cd22286">
    <property type="entry name" value="HD_PAXX_N"/>
    <property type="match status" value="1"/>
</dbReference>
<dbReference type="GeneTree" id="ENSGT00940000174976"/>
<evidence type="ECO:0008006" key="4">
    <source>
        <dbReference type="Google" id="ProtNLM"/>
    </source>
</evidence>
<protein>
    <recommendedName>
        <fullName evidence="4">PAXX non-homologous end joining factor</fullName>
    </recommendedName>
</protein>
<organism evidence="2 3">
    <name type="scientific">Hucho hucho</name>
    <name type="common">huchen</name>
    <dbReference type="NCBI Taxonomy" id="62062"/>
    <lineage>
        <taxon>Eukaryota</taxon>
        <taxon>Metazoa</taxon>
        <taxon>Chordata</taxon>
        <taxon>Craniata</taxon>
        <taxon>Vertebrata</taxon>
        <taxon>Euteleostomi</taxon>
        <taxon>Actinopterygii</taxon>
        <taxon>Neopterygii</taxon>
        <taxon>Teleostei</taxon>
        <taxon>Protacanthopterygii</taxon>
        <taxon>Salmoniformes</taxon>
        <taxon>Salmonidae</taxon>
        <taxon>Salmoninae</taxon>
        <taxon>Hucho</taxon>
    </lineage>
</organism>
<evidence type="ECO:0000313" key="3">
    <source>
        <dbReference type="Proteomes" id="UP000314982"/>
    </source>
</evidence>
<dbReference type="GO" id="GO:0070419">
    <property type="term" value="C:nonhomologous end joining complex"/>
    <property type="evidence" value="ECO:0007669"/>
    <property type="project" value="TreeGrafter"/>
</dbReference>
<reference evidence="3" key="1">
    <citation type="submission" date="2018-06" db="EMBL/GenBank/DDBJ databases">
        <title>Genome assembly of Danube salmon.</title>
        <authorList>
            <person name="Macqueen D.J."/>
            <person name="Gundappa M.K."/>
        </authorList>
    </citation>
    <scope>NUCLEOTIDE SEQUENCE [LARGE SCALE GENOMIC DNA]</scope>
</reference>
<dbReference type="GO" id="GO:0060090">
    <property type="term" value="F:molecular adaptor activity"/>
    <property type="evidence" value="ECO:0007669"/>
    <property type="project" value="TreeGrafter"/>
</dbReference>
<keyword evidence="3" id="KW-1185">Reference proteome</keyword>
<dbReference type="Ensembl" id="ENSHHUT00000062018.1">
    <property type="protein sequence ID" value="ENSHHUP00000059969.1"/>
    <property type="gene ID" value="ENSHHUG00000035593.1"/>
</dbReference>
<accession>A0A4W5PGQ0</accession>
<dbReference type="AlphaFoldDB" id="A0A4W5PGQ0"/>
<reference evidence="2" key="2">
    <citation type="submission" date="2025-08" db="UniProtKB">
        <authorList>
            <consortium name="Ensembl"/>
        </authorList>
    </citation>
    <scope>IDENTIFICATION</scope>
</reference>